<proteinExistence type="inferred from homology"/>
<protein>
    <recommendedName>
        <fullName evidence="4">Epoxide hydrolase N-terminal domain-containing protein</fullName>
    </recommendedName>
</protein>
<dbReference type="InterPro" id="IPR010497">
    <property type="entry name" value="Epoxide_hydro_N"/>
</dbReference>
<dbReference type="PIRSF" id="PIRSF001112">
    <property type="entry name" value="Epoxide_hydrolase"/>
    <property type="match status" value="1"/>
</dbReference>
<name>A0AAN5YER1_ASPLE</name>
<dbReference type="AlphaFoldDB" id="A0AAN5YER1"/>
<dbReference type="InterPro" id="IPR016292">
    <property type="entry name" value="Epoxide_hydrolase"/>
</dbReference>
<reference evidence="5" key="1">
    <citation type="journal article" date="2020" name="bioRxiv">
        <title>Genomic and phenotypic heterogeneity of clinical isolates of the human pathogens Aspergillus fumigatus, Aspergillus lentulus and Aspergillus fumigatiaffinis.</title>
        <authorList>
            <person name="dos Santos R.A.C."/>
            <person name="Steenwyk J.L."/>
            <person name="Rivero-Menendez O."/>
            <person name="Mead M.E."/>
            <person name="Silva L.P."/>
            <person name="Bastos R.W."/>
            <person name="Alastruey-Izquierdo A."/>
            <person name="Goldman G.H."/>
            <person name="Rokas A."/>
        </authorList>
    </citation>
    <scope>NUCLEOTIDE SEQUENCE</scope>
    <source>
        <strain evidence="5">CNM-CM8927</strain>
    </source>
</reference>
<evidence type="ECO:0000259" key="4">
    <source>
        <dbReference type="Pfam" id="PF06441"/>
    </source>
</evidence>
<accession>A0AAN5YER1</accession>
<feature type="active site" description="Nucleophile" evidence="3">
    <location>
        <position position="150"/>
    </location>
</feature>
<dbReference type="Gene3D" id="3.40.50.1820">
    <property type="entry name" value="alpha/beta hydrolase"/>
    <property type="match status" value="1"/>
</dbReference>
<comment type="similarity">
    <text evidence="1">Belongs to the peptidase S33 family.</text>
</comment>
<feature type="active site" description="Proton acceptor" evidence="3">
    <location>
        <position position="313"/>
    </location>
</feature>
<dbReference type="PANTHER" id="PTHR21661">
    <property type="entry name" value="EPOXIDE HYDROLASE 1-RELATED"/>
    <property type="match status" value="1"/>
</dbReference>
<evidence type="ECO:0000256" key="2">
    <source>
        <dbReference type="ARBA" id="ARBA00022801"/>
    </source>
</evidence>
<dbReference type="GO" id="GO:0004301">
    <property type="term" value="F:epoxide hydrolase activity"/>
    <property type="evidence" value="ECO:0007669"/>
    <property type="project" value="TreeGrafter"/>
</dbReference>
<feature type="domain" description="Epoxide hydrolase N-terminal" evidence="4">
    <location>
        <begin position="4"/>
        <end position="82"/>
    </location>
</feature>
<dbReference type="Proteomes" id="UP000649114">
    <property type="component" value="Unassembled WGS sequence"/>
</dbReference>
<evidence type="ECO:0000256" key="3">
    <source>
        <dbReference type="PIRSR" id="PIRSR001112-1"/>
    </source>
</evidence>
<feature type="active site" description="Proton donor" evidence="3">
    <location>
        <position position="271"/>
    </location>
</feature>
<comment type="caution">
    <text evidence="5">The sequence shown here is derived from an EMBL/GenBank/DDBJ whole genome shotgun (WGS) entry which is preliminary data.</text>
</comment>
<organism evidence="5 6">
    <name type="scientific">Aspergillus lentulus</name>
    <dbReference type="NCBI Taxonomy" id="293939"/>
    <lineage>
        <taxon>Eukaryota</taxon>
        <taxon>Fungi</taxon>
        <taxon>Dikarya</taxon>
        <taxon>Ascomycota</taxon>
        <taxon>Pezizomycotina</taxon>
        <taxon>Eurotiomycetes</taxon>
        <taxon>Eurotiomycetidae</taxon>
        <taxon>Eurotiales</taxon>
        <taxon>Aspergillaceae</taxon>
        <taxon>Aspergillus</taxon>
        <taxon>Aspergillus subgen. Fumigati</taxon>
    </lineage>
</organism>
<dbReference type="GO" id="GO:0097176">
    <property type="term" value="P:epoxide metabolic process"/>
    <property type="evidence" value="ECO:0007669"/>
    <property type="project" value="TreeGrafter"/>
</dbReference>
<sequence length="340" mass="38669">MQSDRRYGVTLPWMKKAKDAWETQFDWRKHESYINGFPQYITRVVDEDGHEYDIHFAALFSGQKKAVPILLLHGWPGSFLEFLPMLDMINQRHPQSESPYHLIVPSLVGYAFSSKPPLDKNFRIEDGARILDRFMDNLGFGSGYVVHGGDLGSDTARVMGAKHAGCKAVHINFCYMPEPSVQTPLEVDDIDRLGIERGREFERVGNAYAKEHATRPSTIGIAISSNPLSLLAWVGEKYLEWSEEDPDLHTILETVTLYWVTQTLPSSLYHYRQLFEPSSLGSHANPEWYIDKPLGFSSFLHEIAPTPASWGGHFAALEQPEVLWDDITAFVQELVQRAIF</sequence>
<dbReference type="PRINTS" id="PR00412">
    <property type="entry name" value="EPOXHYDRLASE"/>
</dbReference>
<keyword evidence="2" id="KW-0378">Hydrolase</keyword>
<evidence type="ECO:0000313" key="6">
    <source>
        <dbReference type="Proteomes" id="UP000649114"/>
    </source>
</evidence>
<dbReference type="InterPro" id="IPR000639">
    <property type="entry name" value="Epox_hydrolase-like"/>
</dbReference>
<dbReference type="InterPro" id="IPR029058">
    <property type="entry name" value="AB_hydrolase_fold"/>
</dbReference>
<evidence type="ECO:0000256" key="1">
    <source>
        <dbReference type="ARBA" id="ARBA00010088"/>
    </source>
</evidence>
<dbReference type="SUPFAM" id="SSF53474">
    <property type="entry name" value="alpha/beta-Hydrolases"/>
    <property type="match status" value="1"/>
</dbReference>
<dbReference type="EMBL" id="JAAAPU010000212">
    <property type="protein sequence ID" value="KAF4200296.1"/>
    <property type="molecule type" value="Genomic_DNA"/>
</dbReference>
<gene>
    <name evidence="5" type="ORF">CNMCM8927_003624</name>
</gene>
<dbReference type="PANTHER" id="PTHR21661:SF39">
    <property type="entry name" value="HYDROLASE, PUTATIVE (AFU_ORTHOLOGUE AFUA_3G08960)-RELATED"/>
    <property type="match status" value="1"/>
</dbReference>
<dbReference type="Pfam" id="PF06441">
    <property type="entry name" value="EHN"/>
    <property type="match status" value="1"/>
</dbReference>
<reference evidence="5" key="2">
    <citation type="submission" date="2020-04" db="EMBL/GenBank/DDBJ databases">
        <authorList>
            <person name="Santos R.A.C."/>
            <person name="Steenwyk J.L."/>
            <person name="Rivero-Menendez O."/>
            <person name="Mead M.E."/>
            <person name="Silva L.P."/>
            <person name="Bastos R.W."/>
            <person name="Alastruey-Izquierdo A."/>
            <person name="Goldman G.H."/>
            <person name="Rokas A."/>
        </authorList>
    </citation>
    <scope>NUCLEOTIDE SEQUENCE</scope>
    <source>
        <strain evidence="5">CNM-CM8927</strain>
    </source>
</reference>
<evidence type="ECO:0000313" key="5">
    <source>
        <dbReference type="EMBL" id="KAF4200296.1"/>
    </source>
</evidence>